<sequence>MNKIKDLFSSFVENFHFRSQVVKQPKKFALLKALIITLVIGIFLEYLLLLPINLRSPQFVGFFCFLLFLFVLLYRLFKGYIDKLSKVLIAIIPILIVYLGVGTLISSPIFNAKKYQQQLK</sequence>
<dbReference type="AlphaFoldDB" id="A0A9D1XKJ3"/>
<evidence type="ECO:0000313" key="2">
    <source>
        <dbReference type="EMBL" id="HIX80767.1"/>
    </source>
</evidence>
<keyword evidence="1" id="KW-1133">Transmembrane helix</keyword>
<proteinExistence type="predicted"/>
<accession>A0A9D1XKJ3</accession>
<gene>
    <name evidence="2" type="ORF">H9980_02205</name>
</gene>
<name>A0A9D1XKJ3_9FIRM</name>
<dbReference type="Proteomes" id="UP000886724">
    <property type="component" value="Unassembled WGS sequence"/>
</dbReference>
<feature type="transmembrane region" description="Helical" evidence="1">
    <location>
        <begin position="58"/>
        <end position="77"/>
    </location>
</feature>
<reference evidence="2" key="1">
    <citation type="journal article" date="2021" name="PeerJ">
        <title>Extensive microbial diversity within the chicken gut microbiome revealed by metagenomics and culture.</title>
        <authorList>
            <person name="Gilroy R."/>
            <person name="Ravi A."/>
            <person name="Getino M."/>
            <person name="Pursley I."/>
            <person name="Horton D.L."/>
            <person name="Alikhan N.F."/>
            <person name="Baker D."/>
            <person name="Gharbi K."/>
            <person name="Hall N."/>
            <person name="Watson M."/>
            <person name="Adriaenssens E.M."/>
            <person name="Foster-Nyarko E."/>
            <person name="Jarju S."/>
            <person name="Secka A."/>
            <person name="Antonio M."/>
            <person name="Oren A."/>
            <person name="Chaudhuri R.R."/>
            <person name="La Ragione R."/>
            <person name="Hildebrand F."/>
            <person name="Pallen M.J."/>
        </authorList>
    </citation>
    <scope>NUCLEOTIDE SEQUENCE</scope>
    <source>
        <strain evidence="2">ChiGjej1B1-14440</strain>
    </source>
</reference>
<keyword evidence="1" id="KW-0472">Membrane</keyword>
<protein>
    <submittedName>
        <fullName evidence="2">CvpA family protein</fullName>
    </submittedName>
</protein>
<comment type="caution">
    <text evidence="2">The sequence shown here is derived from an EMBL/GenBank/DDBJ whole genome shotgun (WGS) entry which is preliminary data.</text>
</comment>
<keyword evidence="1" id="KW-0812">Transmembrane</keyword>
<dbReference type="EMBL" id="DXET01000056">
    <property type="protein sequence ID" value="HIX80767.1"/>
    <property type="molecule type" value="Genomic_DNA"/>
</dbReference>
<reference evidence="2" key="2">
    <citation type="submission" date="2021-04" db="EMBL/GenBank/DDBJ databases">
        <authorList>
            <person name="Gilroy R."/>
        </authorList>
    </citation>
    <scope>NUCLEOTIDE SEQUENCE</scope>
    <source>
        <strain evidence="2">ChiGjej1B1-14440</strain>
    </source>
</reference>
<feature type="transmembrane region" description="Helical" evidence="1">
    <location>
        <begin position="28"/>
        <end position="52"/>
    </location>
</feature>
<organism evidence="2 3">
    <name type="scientific">Candidatus Erysipelatoclostridium merdavium</name>
    <dbReference type="NCBI Taxonomy" id="2838566"/>
    <lineage>
        <taxon>Bacteria</taxon>
        <taxon>Bacillati</taxon>
        <taxon>Bacillota</taxon>
        <taxon>Erysipelotrichia</taxon>
        <taxon>Erysipelotrichales</taxon>
        <taxon>Erysipelotrichales incertae sedis</taxon>
    </lineage>
</organism>
<feature type="transmembrane region" description="Helical" evidence="1">
    <location>
        <begin position="89"/>
        <end position="110"/>
    </location>
</feature>
<evidence type="ECO:0000313" key="3">
    <source>
        <dbReference type="Proteomes" id="UP000886724"/>
    </source>
</evidence>
<evidence type="ECO:0000256" key="1">
    <source>
        <dbReference type="SAM" id="Phobius"/>
    </source>
</evidence>
<feature type="non-terminal residue" evidence="2">
    <location>
        <position position="120"/>
    </location>
</feature>